<evidence type="ECO:0000256" key="1">
    <source>
        <dbReference type="SAM" id="MobiDB-lite"/>
    </source>
</evidence>
<evidence type="ECO:0000313" key="3">
    <source>
        <dbReference type="Proteomes" id="UP001195914"/>
    </source>
</evidence>
<keyword evidence="3" id="KW-1185">Reference proteome</keyword>
<reference evidence="2" key="1">
    <citation type="journal article" date="2014" name="Nucleic Acids Res.">
        <title>The evolutionary dynamics of variant antigen genes in Babesia reveal a history of genomic innovation underlying host-parasite interaction.</title>
        <authorList>
            <person name="Jackson A.P."/>
            <person name="Otto T.D."/>
            <person name="Darby A."/>
            <person name="Ramaprasad A."/>
            <person name="Xia D."/>
            <person name="Echaide I.E."/>
            <person name="Farber M."/>
            <person name="Gahlot S."/>
            <person name="Gamble J."/>
            <person name="Gupta D."/>
            <person name="Gupta Y."/>
            <person name="Jackson L."/>
            <person name="Malandrin L."/>
            <person name="Malas T.B."/>
            <person name="Moussa E."/>
            <person name="Nair M."/>
            <person name="Reid A.J."/>
            <person name="Sanders M."/>
            <person name="Sharma J."/>
            <person name="Tracey A."/>
            <person name="Quail M.A."/>
            <person name="Weir W."/>
            <person name="Wastling J.M."/>
            <person name="Hall N."/>
            <person name="Willadsen P."/>
            <person name="Lingelbach K."/>
            <person name="Shiels B."/>
            <person name="Tait A."/>
            <person name="Berriman M."/>
            <person name="Allred D.R."/>
            <person name="Pain A."/>
        </authorList>
    </citation>
    <scope>NUCLEOTIDE SEQUENCE</scope>
    <source>
        <strain evidence="2">1802A</strain>
    </source>
</reference>
<dbReference type="AlphaFoldDB" id="A0AAD9LK64"/>
<accession>A0AAD9LK64</accession>
<comment type="caution">
    <text evidence="2">The sequence shown here is derived from an EMBL/GenBank/DDBJ whole genome shotgun (WGS) entry which is preliminary data.</text>
</comment>
<feature type="region of interest" description="Disordered" evidence="1">
    <location>
        <begin position="657"/>
        <end position="684"/>
    </location>
</feature>
<gene>
    <name evidence="2" type="ORF">X943_000433</name>
</gene>
<dbReference type="SUPFAM" id="SSF101898">
    <property type="entry name" value="NHL repeat"/>
    <property type="match status" value="1"/>
</dbReference>
<reference evidence="2" key="2">
    <citation type="submission" date="2021-05" db="EMBL/GenBank/DDBJ databases">
        <authorList>
            <person name="Pain A."/>
        </authorList>
    </citation>
    <scope>NUCLEOTIDE SEQUENCE</scope>
    <source>
        <strain evidence="2">1802A</strain>
    </source>
</reference>
<sequence length="684" mass="76287">MECSIRAVIQEHPTTSAGYVKLHDGRRRNLGVLPQLPLRMDKVRGFRVLSCLWEPLGRLMSELYNMLEMYYLTSQRPALVSTNTCEKEIVSYLGTIFVYLLGLCHATSSAVSNLSIRSFSLNFGSKLGSKAMVFKYGYFSHSISLTPSTSNRGVLLVSSFDKGEINISFSRIASQGLLQMTHISAADSEPIITSHALGFDGRDCESGKFITCVSVDPMPSLGTTIMVGYSTGNVEIWKESISVTNLRDALCEAVAQCRVPSYPFYCAFSPCGEIALLLTIDDMYLMEWTGSSLTGIKIVDGSSADFWASTITKVLAAEWLNGHEFLSLAENGQLWLSRRSEMGYWNRIAQYILMDGVPMDAGLTSWISRMQFDGHDHLFIKMSGSHQLMQLKWDKKAMPDLTIVEFPVKELGVKLNAATKEHAEGSRASGKLTVADFALEPTSALLAVVVSDRSMVCVYNYTNMRFAHVIDPPKPHLKVGGLKFLNEGNETQSLLAVKWVEMSLEIFQEDGDLDIDHKVSRKKGDASVRLTVIYALSNGIMKPPSWQTQTLADILSGNDNVTTSHNRGLKNTLFRRTDPLGGDVIPRLSIFKPTFPEKLITGSKNTTMFEDAFAHRGKVFGKHFPKNDNRIFPLETTHKVNSRADNPHLESAMFSRTELSRDREPNTPIYSMEEFTHRKRGGLR</sequence>
<dbReference type="EMBL" id="JAHBMH010000007">
    <property type="protein sequence ID" value="KAK1939485.1"/>
    <property type="molecule type" value="Genomic_DNA"/>
</dbReference>
<protein>
    <submittedName>
        <fullName evidence="2">Uncharacterized protein</fullName>
    </submittedName>
</protein>
<name>A0AAD9LK64_BABDI</name>
<dbReference type="Proteomes" id="UP001195914">
    <property type="component" value="Unassembled WGS sequence"/>
</dbReference>
<organism evidence="2 3">
    <name type="scientific">Babesia divergens</name>
    <dbReference type="NCBI Taxonomy" id="32595"/>
    <lineage>
        <taxon>Eukaryota</taxon>
        <taxon>Sar</taxon>
        <taxon>Alveolata</taxon>
        <taxon>Apicomplexa</taxon>
        <taxon>Aconoidasida</taxon>
        <taxon>Piroplasmida</taxon>
        <taxon>Babesiidae</taxon>
        <taxon>Babesia</taxon>
    </lineage>
</organism>
<proteinExistence type="predicted"/>
<evidence type="ECO:0000313" key="2">
    <source>
        <dbReference type="EMBL" id="KAK1939485.1"/>
    </source>
</evidence>